<evidence type="ECO:0000313" key="2">
    <source>
        <dbReference type="EMBL" id="GAX08919.1"/>
    </source>
</evidence>
<dbReference type="Pfam" id="PF07099">
    <property type="entry name" value="DUF1361"/>
    <property type="match status" value="1"/>
</dbReference>
<sequence length="238" mass="28059">MAGHARWQIRIFVVLWLLFLWQFAHEPFTFLILNTFLGYLPIEISFHLSKERPKSGLFFWLIVLLWLLFYPNAPYLLTDLFHLSLLNPYGVDGLLQLNLHVWIYFTYLLISVLFCVILGFWSLNYVANVIAQRYLRGNSWLQTILVLILTFLSSVGIYVGRFMRIHTVYLFISPELITDRLLHMWTPTMLVFVGLMTLIQLIAYWLVYLAYHSQMANEQAAKEITAVKEDSEEQQSQK</sequence>
<organism evidence="2 3">
    <name type="scientific">Secundilactobacillus silagincola</name>
    <dbReference type="NCBI Taxonomy" id="1714681"/>
    <lineage>
        <taxon>Bacteria</taxon>
        <taxon>Bacillati</taxon>
        <taxon>Bacillota</taxon>
        <taxon>Bacilli</taxon>
        <taxon>Lactobacillales</taxon>
        <taxon>Lactobacillaceae</taxon>
        <taxon>Secundilactobacillus</taxon>
    </lineage>
</organism>
<keyword evidence="1" id="KW-0472">Membrane</keyword>
<keyword evidence="3" id="KW-1185">Reference proteome</keyword>
<gene>
    <name evidence="2" type="ORF">IWT5_02088</name>
</gene>
<accession>A0A1Z5J4V5</accession>
<dbReference type="InterPro" id="IPR009793">
    <property type="entry name" value="DUF1361"/>
</dbReference>
<keyword evidence="1" id="KW-0812">Transmembrane</keyword>
<evidence type="ECO:0000256" key="1">
    <source>
        <dbReference type="SAM" id="Phobius"/>
    </source>
</evidence>
<reference evidence="2 3" key="1">
    <citation type="submission" date="2015-11" db="EMBL/GenBank/DDBJ databases">
        <title>Draft genome sequences of new species of the genus Lactobacillus isolated from orchardgrass silage.</title>
        <authorList>
            <person name="Tohno M."/>
            <person name="Tanizawa Y."/>
            <person name="Arita M."/>
        </authorList>
    </citation>
    <scope>NUCLEOTIDE SEQUENCE [LARGE SCALE GENOMIC DNA]</scope>
    <source>
        <strain evidence="2 3">IWT5</strain>
    </source>
</reference>
<evidence type="ECO:0000313" key="3">
    <source>
        <dbReference type="Proteomes" id="UP000223370"/>
    </source>
</evidence>
<feature type="transmembrane region" description="Helical" evidence="1">
    <location>
        <begin position="30"/>
        <end position="48"/>
    </location>
</feature>
<comment type="caution">
    <text evidence="2">The sequence shown here is derived from an EMBL/GenBank/DDBJ whole genome shotgun (WGS) entry which is preliminary data.</text>
</comment>
<dbReference type="Proteomes" id="UP000223370">
    <property type="component" value="Unassembled WGS sequence"/>
</dbReference>
<feature type="transmembrane region" description="Helical" evidence="1">
    <location>
        <begin position="101"/>
        <end position="127"/>
    </location>
</feature>
<protein>
    <submittedName>
        <fullName evidence="2">Membrane protein</fullName>
    </submittedName>
</protein>
<feature type="transmembrane region" description="Helical" evidence="1">
    <location>
        <begin position="139"/>
        <end position="160"/>
    </location>
</feature>
<name>A0A1Z5J4V5_9LACO</name>
<dbReference type="RefSeq" id="WP_098826052.1">
    <property type="nucleotide sequence ID" value="NZ_BCMJ01000010.1"/>
</dbReference>
<proteinExistence type="predicted"/>
<dbReference type="EMBL" id="BCMJ01000010">
    <property type="protein sequence ID" value="GAX08919.1"/>
    <property type="molecule type" value="Genomic_DNA"/>
</dbReference>
<feature type="transmembrane region" description="Helical" evidence="1">
    <location>
        <begin position="189"/>
        <end position="211"/>
    </location>
</feature>
<dbReference type="OrthoDB" id="4540541at2"/>
<keyword evidence="1" id="KW-1133">Transmembrane helix</keyword>
<feature type="transmembrane region" description="Helical" evidence="1">
    <location>
        <begin position="57"/>
        <end position="77"/>
    </location>
</feature>
<feature type="transmembrane region" description="Helical" evidence="1">
    <location>
        <begin position="7"/>
        <end position="24"/>
    </location>
</feature>
<dbReference type="AlphaFoldDB" id="A0A1Z5J4V5"/>